<evidence type="ECO:0000256" key="13">
    <source>
        <dbReference type="PROSITE-ProRule" id="PRU00283"/>
    </source>
</evidence>
<feature type="region of interest" description="Disordered" evidence="15">
    <location>
        <begin position="1057"/>
        <end position="1107"/>
    </location>
</feature>
<dbReference type="GO" id="GO:0007018">
    <property type="term" value="P:microtubule-based movement"/>
    <property type="evidence" value="ECO:0007669"/>
    <property type="project" value="InterPro"/>
</dbReference>
<evidence type="ECO:0000256" key="3">
    <source>
        <dbReference type="ARBA" id="ARBA00022618"/>
    </source>
</evidence>
<evidence type="ECO:0000256" key="5">
    <source>
        <dbReference type="ARBA" id="ARBA00022741"/>
    </source>
</evidence>
<dbReference type="Gene3D" id="3.40.850.10">
    <property type="entry name" value="Kinesin motor domain"/>
    <property type="match status" value="1"/>
</dbReference>
<evidence type="ECO:0000256" key="15">
    <source>
        <dbReference type="SAM" id="MobiDB-lite"/>
    </source>
</evidence>
<feature type="coiled-coil region" evidence="14">
    <location>
        <begin position="473"/>
        <end position="500"/>
    </location>
</feature>
<dbReference type="InterPro" id="IPR027417">
    <property type="entry name" value="P-loop_NTPase"/>
</dbReference>
<protein>
    <submittedName>
        <fullName evidence="17">Kinesin-domain-containing protein</fullName>
    </submittedName>
</protein>
<dbReference type="AlphaFoldDB" id="A0A6G1I367"/>
<keyword evidence="5 13" id="KW-0547">Nucleotide-binding</keyword>
<comment type="similarity">
    <text evidence="12">Belongs to the TRAFAC class myosin-kinesin ATPase superfamily. Kinesin family. KIN-5/BimC subfamily.</text>
</comment>
<organism evidence="17 18">
    <name type="scientific">Trichodelitschia bisporula</name>
    <dbReference type="NCBI Taxonomy" id="703511"/>
    <lineage>
        <taxon>Eukaryota</taxon>
        <taxon>Fungi</taxon>
        <taxon>Dikarya</taxon>
        <taxon>Ascomycota</taxon>
        <taxon>Pezizomycotina</taxon>
        <taxon>Dothideomycetes</taxon>
        <taxon>Dothideomycetes incertae sedis</taxon>
        <taxon>Phaeotrichales</taxon>
        <taxon>Phaeotrichaceae</taxon>
        <taxon>Trichodelitschia</taxon>
    </lineage>
</organism>
<evidence type="ECO:0000256" key="2">
    <source>
        <dbReference type="ARBA" id="ARBA00022490"/>
    </source>
</evidence>
<dbReference type="CDD" id="cd01364">
    <property type="entry name" value="KISc_BimC_Eg5"/>
    <property type="match status" value="1"/>
</dbReference>
<evidence type="ECO:0000313" key="18">
    <source>
        <dbReference type="Proteomes" id="UP000799640"/>
    </source>
</evidence>
<evidence type="ECO:0000256" key="7">
    <source>
        <dbReference type="ARBA" id="ARBA00022840"/>
    </source>
</evidence>
<feature type="region of interest" description="Disordered" evidence="15">
    <location>
        <begin position="956"/>
        <end position="1023"/>
    </location>
</feature>
<dbReference type="GO" id="GO:0008017">
    <property type="term" value="F:microtubule binding"/>
    <property type="evidence" value="ECO:0007669"/>
    <property type="project" value="InterPro"/>
</dbReference>
<keyword evidence="7 13" id="KW-0067">ATP-binding</keyword>
<dbReference type="InterPro" id="IPR019821">
    <property type="entry name" value="Kinesin_motor_CS"/>
</dbReference>
<sequence>MSRYKSPVVRGAAKTRPVSRDDEDESMIVGDETNINVVVRCRGRNEREVRENSGVVVSTEGVKGKTVELAMGTSALSNKTYHFDKVFSPAADQIMIFDEVVMPIMDEVLAGYNCTIFAYGQTGTGKTYTMSGDINAPADLAMSENAGIIPRVLHALFDRLEADENDNSVKCSFIELYNEELRDLLSPDDSVKLKIFEENKKGHISTVVQGMEETYVTSATEGIDRLREGSHKRQVAATKCNDLSSRSHTVFTVTVYRKRLTETGEEFVNAGKLNLVDLAGSENIQRSGAENKRAAEAGLINKSLLTLGRVINALVDKSSHIPYRESKLTRLLQDSLGGRTKTCIIATLSPAKSNLEETISTLDYAFRAKNIRNKPQANQVLSKNTMFREWALEIERLKSELKATRQRNGVYLTPETYEQLTTENESRRILSEEQRDKIETMELHLRNKLQELFSLQTNYHSLKKDHETTKVTLDSTKSALEKTEALLAQTQQSLAEETALRKAYQHTERDLRGVSKNLIGTLGQTTADLDGLHSKLHRRSDLHDLNREEASALKMLVDSAAESIEERLGCVQGDQLTAIAKVHDRVLSFVNCELSQARSSCELLKEQLVAMDGSKICLQVLDQEERAEFRAVARDVEALRGQVRARVTDGLKELESAAQRIQHGIRTEVDSLHQYLHKSSTSLSSTIRDSGSALLNDLGRLLVQARSHTFRVDSKGEMFRDKVLEATRELDSFSRTETERRAAERAELLDTISKLLNETTECQADRLANRLRETQEALGCARTIHESYSNEFRGEAKRWSKDMHSTLRKAVHKGEELIAHCETDLEGATEATDRIRATTSEVHASTKRTIDTQSEELDRQLGALDGISQRVFSISEEKSAARTCEVDAHVNNVRAVFGQIVDKIEDSGNRMNILEADIAVYSDQLKDRALDLAHNPTSVADQLSSLRDNVRAAKYHEYEPAGTSPARKEYPVPDPSRLPRTSLGKHGRTDDDEHSASPSKRRFGSRSPAKSPSKRASPRKALVAEERVNRFGFGGPGEGGLRELDVNAFAAATGTEPLPKMLTTGGVETRKRKKRGGSAGTVGGENEDMPALSASVGPRTGLRRKRS</sequence>
<dbReference type="PROSITE" id="PS00411">
    <property type="entry name" value="KINESIN_MOTOR_1"/>
    <property type="match status" value="1"/>
</dbReference>
<dbReference type="PROSITE" id="PS50067">
    <property type="entry name" value="KINESIN_MOTOR_2"/>
    <property type="match status" value="1"/>
</dbReference>
<dbReference type="OrthoDB" id="3176171at2759"/>
<dbReference type="Proteomes" id="UP000799640">
    <property type="component" value="Unassembled WGS sequence"/>
</dbReference>
<evidence type="ECO:0000256" key="1">
    <source>
        <dbReference type="ARBA" id="ARBA00004245"/>
    </source>
</evidence>
<keyword evidence="11" id="KW-0131">Cell cycle</keyword>
<dbReference type="PRINTS" id="PR00380">
    <property type="entry name" value="KINESINHEAVY"/>
</dbReference>
<keyword evidence="18" id="KW-1185">Reference proteome</keyword>
<dbReference type="GO" id="GO:0005876">
    <property type="term" value="C:spindle microtubule"/>
    <property type="evidence" value="ECO:0007669"/>
    <property type="project" value="TreeGrafter"/>
</dbReference>
<feature type="domain" description="Kinesin motor" evidence="16">
    <location>
        <begin position="34"/>
        <end position="371"/>
    </location>
</feature>
<dbReference type="GO" id="GO:0008574">
    <property type="term" value="F:plus-end-directed microtubule motor activity"/>
    <property type="evidence" value="ECO:0007669"/>
    <property type="project" value="TreeGrafter"/>
</dbReference>
<dbReference type="PANTHER" id="PTHR47970">
    <property type="entry name" value="KINESIN-LIKE PROTEIN KIF11"/>
    <property type="match status" value="1"/>
</dbReference>
<dbReference type="InterPro" id="IPR047241">
    <property type="entry name" value="KIF11-like_kin_motor_dom"/>
</dbReference>
<keyword evidence="10" id="KW-0206">Cytoskeleton</keyword>
<dbReference type="Pfam" id="PF00225">
    <property type="entry name" value="Kinesin"/>
    <property type="match status" value="1"/>
</dbReference>
<dbReference type="InterPro" id="IPR047149">
    <property type="entry name" value="KIF11-like"/>
</dbReference>
<dbReference type="SMART" id="SM00129">
    <property type="entry name" value="KISc"/>
    <property type="match status" value="1"/>
</dbReference>
<evidence type="ECO:0000256" key="9">
    <source>
        <dbReference type="ARBA" id="ARBA00023175"/>
    </source>
</evidence>
<dbReference type="InterPro" id="IPR036961">
    <property type="entry name" value="Kinesin_motor_dom_sf"/>
</dbReference>
<evidence type="ECO:0000313" key="17">
    <source>
        <dbReference type="EMBL" id="KAF2402730.1"/>
    </source>
</evidence>
<keyword evidence="6" id="KW-0498">Mitosis</keyword>
<evidence type="ECO:0000256" key="14">
    <source>
        <dbReference type="SAM" id="Coils"/>
    </source>
</evidence>
<evidence type="ECO:0000256" key="11">
    <source>
        <dbReference type="ARBA" id="ARBA00023306"/>
    </source>
</evidence>
<dbReference type="GO" id="GO:0000073">
    <property type="term" value="P:initial mitotic spindle pole body separation"/>
    <property type="evidence" value="ECO:0007669"/>
    <property type="project" value="TreeGrafter"/>
</dbReference>
<keyword evidence="3" id="KW-0132">Cell division</keyword>
<dbReference type="GO" id="GO:0005524">
    <property type="term" value="F:ATP binding"/>
    <property type="evidence" value="ECO:0007669"/>
    <property type="project" value="UniProtKB-UniRule"/>
</dbReference>
<evidence type="ECO:0000256" key="10">
    <source>
        <dbReference type="ARBA" id="ARBA00023212"/>
    </source>
</evidence>
<evidence type="ECO:0000256" key="8">
    <source>
        <dbReference type="ARBA" id="ARBA00023054"/>
    </source>
</evidence>
<comment type="subcellular location">
    <subcellularLocation>
        <location evidence="1">Cytoplasm</location>
        <location evidence="1">Cytoskeleton</location>
    </subcellularLocation>
</comment>
<keyword evidence="8 14" id="KW-0175">Coiled coil</keyword>
<feature type="region of interest" description="Disordered" evidence="15">
    <location>
        <begin position="1"/>
        <end position="24"/>
    </location>
</feature>
<keyword evidence="9 13" id="KW-0505">Motor protein</keyword>
<feature type="binding site" evidence="13">
    <location>
        <begin position="120"/>
        <end position="127"/>
    </location>
    <ligand>
        <name>ATP</name>
        <dbReference type="ChEBI" id="CHEBI:30616"/>
    </ligand>
</feature>
<dbReference type="PANTHER" id="PTHR47970:SF12">
    <property type="entry name" value="KINESIN FAMILY MEMBER 11"/>
    <property type="match status" value="1"/>
</dbReference>
<proteinExistence type="inferred from homology"/>
<keyword evidence="4" id="KW-0493">Microtubule</keyword>
<name>A0A6G1I367_9PEZI</name>
<dbReference type="GO" id="GO:0005634">
    <property type="term" value="C:nucleus"/>
    <property type="evidence" value="ECO:0007669"/>
    <property type="project" value="TreeGrafter"/>
</dbReference>
<dbReference type="FunFam" id="3.40.850.10:FF:000051">
    <property type="entry name" value="Kinesin-like protein bimC"/>
    <property type="match status" value="1"/>
</dbReference>
<gene>
    <name evidence="17" type="ORF">EJ06DRAFT_519759</name>
</gene>
<evidence type="ECO:0000256" key="4">
    <source>
        <dbReference type="ARBA" id="ARBA00022701"/>
    </source>
</evidence>
<keyword evidence="2" id="KW-0963">Cytoplasm</keyword>
<evidence type="ECO:0000256" key="6">
    <source>
        <dbReference type="ARBA" id="ARBA00022776"/>
    </source>
</evidence>
<dbReference type="SUPFAM" id="SSF52540">
    <property type="entry name" value="P-loop containing nucleoside triphosphate hydrolases"/>
    <property type="match status" value="1"/>
</dbReference>
<evidence type="ECO:0000256" key="12">
    <source>
        <dbReference type="ARBA" id="ARBA00034704"/>
    </source>
</evidence>
<dbReference type="InterPro" id="IPR001752">
    <property type="entry name" value="Kinesin_motor_dom"/>
</dbReference>
<reference evidence="17" key="1">
    <citation type="journal article" date="2020" name="Stud. Mycol.">
        <title>101 Dothideomycetes genomes: a test case for predicting lifestyles and emergence of pathogens.</title>
        <authorList>
            <person name="Haridas S."/>
            <person name="Albert R."/>
            <person name="Binder M."/>
            <person name="Bloem J."/>
            <person name="Labutti K."/>
            <person name="Salamov A."/>
            <person name="Andreopoulos B."/>
            <person name="Baker S."/>
            <person name="Barry K."/>
            <person name="Bills G."/>
            <person name="Bluhm B."/>
            <person name="Cannon C."/>
            <person name="Castanera R."/>
            <person name="Culley D."/>
            <person name="Daum C."/>
            <person name="Ezra D."/>
            <person name="Gonzalez J."/>
            <person name="Henrissat B."/>
            <person name="Kuo A."/>
            <person name="Liang C."/>
            <person name="Lipzen A."/>
            <person name="Lutzoni F."/>
            <person name="Magnuson J."/>
            <person name="Mondo S."/>
            <person name="Nolan M."/>
            <person name="Ohm R."/>
            <person name="Pangilinan J."/>
            <person name="Park H.-J."/>
            <person name="Ramirez L."/>
            <person name="Alfaro M."/>
            <person name="Sun H."/>
            <person name="Tritt A."/>
            <person name="Yoshinaga Y."/>
            <person name="Zwiers L.-H."/>
            <person name="Turgeon B."/>
            <person name="Goodwin S."/>
            <person name="Spatafora J."/>
            <person name="Crous P."/>
            <person name="Grigoriev I."/>
        </authorList>
    </citation>
    <scope>NUCLEOTIDE SEQUENCE</scope>
    <source>
        <strain evidence="17">CBS 262.69</strain>
    </source>
</reference>
<dbReference type="GO" id="GO:0051301">
    <property type="term" value="P:cell division"/>
    <property type="evidence" value="ECO:0007669"/>
    <property type="project" value="UniProtKB-KW"/>
</dbReference>
<accession>A0A6G1I367</accession>
<dbReference type="GO" id="GO:0072686">
    <property type="term" value="C:mitotic spindle"/>
    <property type="evidence" value="ECO:0007669"/>
    <property type="project" value="TreeGrafter"/>
</dbReference>
<dbReference type="EMBL" id="ML996690">
    <property type="protein sequence ID" value="KAF2402730.1"/>
    <property type="molecule type" value="Genomic_DNA"/>
</dbReference>
<evidence type="ECO:0000259" key="16">
    <source>
        <dbReference type="PROSITE" id="PS50067"/>
    </source>
</evidence>